<comment type="caution">
    <text evidence="7">The sequence shown here is derived from an EMBL/GenBank/DDBJ whole genome shotgun (WGS) entry which is preliminary data.</text>
</comment>
<feature type="active site" evidence="3">
    <location>
        <position position="145"/>
    </location>
</feature>
<dbReference type="PROSITE" id="PS50889">
    <property type="entry name" value="S4"/>
    <property type="match status" value="1"/>
</dbReference>
<keyword evidence="4" id="KW-0694">RNA-binding</keyword>
<sequence>MKKKYTGGEFARSKKPQTVTFVVKEQEELMKFLIAQLPHKNRNNIKTLLKKRQVLVDGKAISQFNYLLKPGQKIVLDQAPAPQATQMRGINVVHEDKDLIVVNKNAGLLTMATDKEKRATVYSILSNYVKDKNKDNKIFIVHRLDRETSGLMLFAKNEEMQELLQESWKETVEERSYLAVIDGKLDPAEGSYRSYLFESKVFKVHSTNDPEKGREAITHYSTLKSNDNYSLLKVNLETGRKNQIRVHMQDMKHPIVGDKKYGSTSNPIGRLGLHAWVLAFKHPLTGKKMRFETSVPGSFLKLF</sequence>
<evidence type="ECO:0000313" key="8">
    <source>
        <dbReference type="Proteomes" id="UP000036958"/>
    </source>
</evidence>
<comment type="catalytic activity">
    <reaction evidence="5">
        <text>a uridine in RNA = a pseudouridine in RNA</text>
        <dbReference type="Rhea" id="RHEA:48348"/>
        <dbReference type="Rhea" id="RHEA-COMP:12068"/>
        <dbReference type="Rhea" id="RHEA-COMP:12069"/>
        <dbReference type="ChEBI" id="CHEBI:65314"/>
        <dbReference type="ChEBI" id="CHEBI:65315"/>
    </reaction>
</comment>
<name>A0A0L8V405_9BACT</name>
<evidence type="ECO:0000313" key="7">
    <source>
        <dbReference type="EMBL" id="KOH43215.1"/>
    </source>
</evidence>
<proteinExistence type="inferred from homology"/>
<dbReference type="InterPro" id="IPR020103">
    <property type="entry name" value="PsdUridine_synth_cat_dom_sf"/>
</dbReference>
<dbReference type="SUPFAM" id="SSF55120">
    <property type="entry name" value="Pseudouridine synthase"/>
    <property type="match status" value="1"/>
</dbReference>
<dbReference type="PROSITE" id="PS01129">
    <property type="entry name" value="PSI_RLU"/>
    <property type="match status" value="1"/>
</dbReference>
<evidence type="ECO:0000256" key="2">
    <source>
        <dbReference type="ARBA" id="ARBA00023235"/>
    </source>
</evidence>
<dbReference type="EMBL" id="LGIA01000195">
    <property type="protein sequence ID" value="KOH43215.1"/>
    <property type="molecule type" value="Genomic_DNA"/>
</dbReference>
<dbReference type="InterPro" id="IPR036986">
    <property type="entry name" value="S4_RNA-bd_sf"/>
</dbReference>
<accession>A0A0L8V405</accession>
<protein>
    <recommendedName>
        <fullName evidence="5">Pseudouridine synthase</fullName>
        <ecNumber evidence="5">5.4.99.-</ecNumber>
    </recommendedName>
</protein>
<evidence type="ECO:0000259" key="6">
    <source>
        <dbReference type="Pfam" id="PF00849"/>
    </source>
</evidence>
<dbReference type="InterPro" id="IPR006225">
    <property type="entry name" value="PsdUridine_synth_RluC/D"/>
</dbReference>
<dbReference type="GO" id="GO:0140098">
    <property type="term" value="F:catalytic activity, acting on RNA"/>
    <property type="evidence" value="ECO:0007669"/>
    <property type="project" value="UniProtKB-ARBA"/>
</dbReference>
<dbReference type="InterPro" id="IPR050188">
    <property type="entry name" value="RluA_PseudoU_synthase"/>
</dbReference>
<dbReference type="Gene3D" id="3.30.2350.10">
    <property type="entry name" value="Pseudouridine synthase"/>
    <property type="match status" value="1"/>
</dbReference>
<organism evidence="7 8">
    <name type="scientific">Sunxiuqinia dokdonensis</name>
    <dbReference type="NCBI Taxonomy" id="1409788"/>
    <lineage>
        <taxon>Bacteria</taxon>
        <taxon>Pseudomonadati</taxon>
        <taxon>Bacteroidota</taxon>
        <taxon>Bacteroidia</taxon>
        <taxon>Marinilabiliales</taxon>
        <taxon>Prolixibacteraceae</taxon>
        <taxon>Sunxiuqinia</taxon>
    </lineage>
</organism>
<feature type="domain" description="Pseudouridine synthase RsuA/RluA-like" evidence="6">
    <location>
        <begin position="98"/>
        <end position="249"/>
    </location>
</feature>
<dbReference type="CDD" id="cd00165">
    <property type="entry name" value="S4"/>
    <property type="match status" value="1"/>
</dbReference>
<dbReference type="RefSeq" id="WP_053187250.1">
    <property type="nucleotide sequence ID" value="NZ_LGIA01000195.1"/>
</dbReference>
<dbReference type="Pfam" id="PF00849">
    <property type="entry name" value="PseudoU_synth_2"/>
    <property type="match status" value="1"/>
</dbReference>
<dbReference type="InterPro" id="IPR006145">
    <property type="entry name" value="PsdUridine_synth_RsuA/RluA"/>
</dbReference>
<dbReference type="PANTHER" id="PTHR21600:SF44">
    <property type="entry name" value="RIBOSOMAL LARGE SUBUNIT PSEUDOURIDINE SYNTHASE D"/>
    <property type="match status" value="1"/>
</dbReference>
<keyword evidence="8" id="KW-1185">Reference proteome</keyword>
<dbReference type="GO" id="GO:0009982">
    <property type="term" value="F:pseudouridine synthase activity"/>
    <property type="evidence" value="ECO:0007669"/>
    <property type="project" value="InterPro"/>
</dbReference>
<gene>
    <name evidence="7" type="ORF">NC99_39460</name>
</gene>
<dbReference type="EC" id="5.4.99.-" evidence="5"/>
<comment type="similarity">
    <text evidence="1 5">Belongs to the pseudouridine synthase RluA family.</text>
</comment>
<dbReference type="Proteomes" id="UP000036958">
    <property type="component" value="Unassembled WGS sequence"/>
</dbReference>
<dbReference type="Gene3D" id="3.10.290.10">
    <property type="entry name" value="RNA-binding S4 domain"/>
    <property type="match status" value="1"/>
</dbReference>
<evidence type="ECO:0000256" key="3">
    <source>
        <dbReference type="PIRSR" id="PIRSR606225-1"/>
    </source>
</evidence>
<evidence type="ECO:0000256" key="5">
    <source>
        <dbReference type="RuleBase" id="RU362028"/>
    </source>
</evidence>
<dbReference type="PANTHER" id="PTHR21600">
    <property type="entry name" value="MITOCHONDRIAL RNA PSEUDOURIDINE SYNTHASE"/>
    <property type="match status" value="1"/>
</dbReference>
<dbReference type="GO" id="GO:0000455">
    <property type="term" value="P:enzyme-directed rRNA pseudouridine synthesis"/>
    <property type="evidence" value="ECO:0007669"/>
    <property type="project" value="TreeGrafter"/>
</dbReference>
<dbReference type="SUPFAM" id="SSF55174">
    <property type="entry name" value="Alpha-L RNA-binding motif"/>
    <property type="match status" value="1"/>
</dbReference>
<dbReference type="CDD" id="cd02869">
    <property type="entry name" value="PseudoU_synth_RluA_like"/>
    <property type="match status" value="1"/>
</dbReference>
<comment type="function">
    <text evidence="5">Responsible for synthesis of pseudouridine from uracil.</text>
</comment>
<dbReference type="OrthoDB" id="9796412at2"/>
<keyword evidence="2 5" id="KW-0413">Isomerase</keyword>
<dbReference type="GO" id="GO:0003723">
    <property type="term" value="F:RNA binding"/>
    <property type="evidence" value="ECO:0007669"/>
    <property type="project" value="UniProtKB-KW"/>
</dbReference>
<dbReference type="InterPro" id="IPR006224">
    <property type="entry name" value="PsdUridine_synth_RluA-like_CS"/>
</dbReference>
<evidence type="ECO:0000256" key="4">
    <source>
        <dbReference type="PROSITE-ProRule" id="PRU00182"/>
    </source>
</evidence>
<dbReference type="NCBIfam" id="TIGR00005">
    <property type="entry name" value="rluA_subfam"/>
    <property type="match status" value="1"/>
</dbReference>
<evidence type="ECO:0000256" key="1">
    <source>
        <dbReference type="ARBA" id="ARBA00010876"/>
    </source>
</evidence>
<reference evidence="8" key="1">
    <citation type="submission" date="2015-07" db="EMBL/GenBank/DDBJ databases">
        <title>Genome sequencing of Sunxiuqinia dokdonensis strain SK.</title>
        <authorList>
            <person name="Ahn S."/>
            <person name="Kim B.-C."/>
        </authorList>
    </citation>
    <scope>NUCLEOTIDE SEQUENCE [LARGE SCALE GENOMIC DNA]</scope>
    <source>
        <strain evidence="8">SK</strain>
    </source>
</reference>
<dbReference type="AlphaFoldDB" id="A0A0L8V405"/>
<dbReference type="STRING" id="1409788.NC99_39460"/>